<dbReference type="Pfam" id="PF11188">
    <property type="entry name" value="DUF2975"/>
    <property type="match status" value="1"/>
</dbReference>
<protein>
    <submittedName>
        <fullName evidence="2">DUF2975 domain-containing protein</fullName>
    </submittedName>
</protein>
<name>A0A7X6D0R3_9ACTN</name>
<dbReference type="Proteomes" id="UP000578686">
    <property type="component" value="Unassembled WGS sequence"/>
</dbReference>
<organism evidence="2 3">
    <name type="scientific">Streptomyces lonarensis</name>
    <dbReference type="NCBI Taxonomy" id="700599"/>
    <lineage>
        <taxon>Bacteria</taxon>
        <taxon>Bacillati</taxon>
        <taxon>Actinomycetota</taxon>
        <taxon>Actinomycetes</taxon>
        <taxon>Kitasatosporales</taxon>
        <taxon>Streptomycetaceae</taxon>
        <taxon>Streptomyces</taxon>
    </lineage>
</organism>
<keyword evidence="1" id="KW-0472">Membrane</keyword>
<reference evidence="2 3" key="1">
    <citation type="submission" date="2020-03" db="EMBL/GenBank/DDBJ databases">
        <title>Draft genome of Streptomyces sp. ventii, isolated from the Axial Seamount in the Pacific Ocean, and resequencing of the two type strains Streptomyces lonarensis strain NCL 716 and Streptomyces bohaiensis strain 11A07.</title>
        <authorList>
            <person name="Loughran R.M."/>
            <person name="Pfannmuller K.M."/>
            <person name="Wasson B.J."/>
            <person name="Deadmond M.C."/>
            <person name="Paddock B.E."/>
            <person name="Koyack M.J."/>
            <person name="Gallegos D.A."/>
            <person name="Mitchell E.A."/>
            <person name="Ushijima B."/>
            <person name="Saw J.H."/>
            <person name="Mcphail K.L."/>
            <person name="Videau P."/>
        </authorList>
    </citation>
    <scope>NUCLEOTIDE SEQUENCE [LARGE SCALE GENOMIC DNA]</scope>
    <source>
        <strain evidence="2 3">NCL716</strain>
    </source>
</reference>
<keyword evidence="1" id="KW-1133">Transmembrane helix</keyword>
<dbReference type="EMBL" id="JAAVJD010000065">
    <property type="protein sequence ID" value="NJQ06092.1"/>
    <property type="molecule type" value="Genomic_DNA"/>
</dbReference>
<evidence type="ECO:0000256" key="1">
    <source>
        <dbReference type="SAM" id="Phobius"/>
    </source>
</evidence>
<comment type="caution">
    <text evidence="2">The sequence shown here is derived from an EMBL/GenBank/DDBJ whole genome shotgun (WGS) entry which is preliminary data.</text>
</comment>
<gene>
    <name evidence="2" type="ORF">HCN56_11005</name>
</gene>
<keyword evidence="1" id="KW-0812">Transmembrane</keyword>
<evidence type="ECO:0000313" key="3">
    <source>
        <dbReference type="Proteomes" id="UP000578686"/>
    </source>
</evidence>
<feature type="transmembrane region" description="Helical" evidence="1">
    <location>
        <begin position="125"/>
        <end position="147"/>
    </location>
</feature>
<keyword evidence="3" id="KW-1185">Reference proteome</keyword>
<dbReference type="AlphaFoldDB" id="A0A7X6D0R3"/>
<sequence>MNQLFIGTLRFGIAAAIAFGLFGQLVVIPTTAAHEVDRFPPYEPFAVPYVTVAIIGVACIQVALVATWLLLDMVSQDAIFTPRAFRWVDVIIGSSLVATLLALGVTGHLALADIPTPYDDDMQSIGALVAAAVCVGMGAAFAMLVVVMRGLLRKATDLQTEIAEVV</sequence>
<proteinExistence type="predicted"/>
<feature type="transmembrane region" description="Helical" evidence="1">
    <location>
        <begin position="49"/>
        <end position="71"/>
    </location>
</feature>
<feature type="transmembrane region" description="Helical" evidence="1">
    <location>
        <begin position="83"/>
        <end position="105"/>
    </location>
</feature>
<dbReference type="InterPro" id="IPR021354">
    <property type="entry name" value="DUF2975"/>
</dbReference>
<accession>A0A7X6D0R3</accession>
<evidence type="ECO:0000313" key="2">
    <source>
        <dbReference type="EMBL" id="NJQ06092.1"/>
    </source>
</evidence>
<dbReference type="RefSeq" id="WP_167969818.1">
    <property type="nucleotide sequence ID" value="NZ_BHZG01000078.1"/>
</dbReference>